<dbReference type="GO" id="GO:0006506">
    <property type="term" value="P:GPI anchor biosynthetic process"/>
    <property type="evidence" value="ECO:0007669"/>
    <property type="project" value="InterPro"/>
</dbReference>
<feature type="compositionally biased region" description="Gly residues" evidence="1">
    <location>
        <begin position="292"/>
        <end position="304"/>
    </location>
</feature>
<feature type="transmembrane region" description="Helical" evidence="2">
    <location>
        <begin position="382"/>
        <end position="408"/>
    </location>
</feature>
<protein>
    <submittedName>
        <fullName evidence="4 5">Phosphatidylinositol N-acetylglucosaminyltransferase subunit Q</fullName>
    </submittedName>
</protein>
<dbReference type="GO" id="GO:0016757">
    <property type="term" value="F:glycosyltransferase activity"/>
    <property type="evidence" value="ECO:0007669"/>
    <property type="project" value="UniProtKB-KW"/>
</dbReference>
<proteinExistence type="predicted"/>
<feature type="region of interest" description="Disordered" evidence="1">
    <location>
        <begin position="188"/>
        <end position="314"/>
    </location>
</feature>
<dbReference type="GO" id="GO:0016020">
    <property type="term" value="C:membrane"/>
    <property type="evidence" value="ECO:0007669"/>
    <property type="project" value="InterPro"/>
</dbReference>
<organism evidence="3 5">
    <name type="scientific">Petromyzon marinus</name>
    <name type="common">Sea lamprey</name>
    <dbReference type="NCBI Taxonomy" id="7757"/>
    <lineage>
        <taxon>Eukaryota</taxon>
        <taxon>Metazoa</taxon>
        <taxon>Chordata</taxon>
        <taxon>Craniata</taxon>
        <taxon>Vertebrata</taxon>
        <taxon>Cyclostomata</taxon>
        <taxon>Hyperoartia</taxon>
        <taxon>Petromyzontiformes</taxon>
        <taxon>Petromyzontidae</taxon>
        <taxon>Petromyzon</taxon>
    </lineage>
</organism>
<keyword evidence="4 5" id="KW-0808">Transferase</keyword>
<evidence type="ECO:0000313" key="3">
    <source>
        <dbReference type="Proteomes" id="UP001318040"/>
    </source>
</evidence>
<feature type="transmembrane region" description="Helical" evidence="2">
    <location>
        <begin position="612"/>
        <end position="636"/>
    </location>
</feature>
<feature type="transmembrane region" description="Helical" evidence="2">
    <location>
        <begin position="540"/>
        <end position="563"/>
    </location>
</feature>
<keyword evidence="3" id="KW-1185">Reference proteome</keyword>
<keyword evidence="2" id="KW-1133">Transmembrane helix</keyword>
<dbReference type="GO" id="GO:0005783">
    <property type="term" value="C:endoplasmic reticulum"/>
    <property type="evidence" value="ECO:0007669"/>
    <property type="project" value="TreeGrafter"/>
</dbReference>
<dbReference type="KEGG" id="pmrn:116949739"/>
<feature type="compositionally biased region" description="Basic and acidic residues" evidence="1">
    <location>
        <begin position="244"/>
        <end position="273"/>
    </location>
</feature>
<dbReference type="AlphaFoldDB" id="A0AAJ7TVA1"/>
<evidence type="ECO:0000313" key="4">
    <source>
        <dbReference type="RefSeq" id="XP_032823261.1"/>
    </source>
</evidence>
<feature type="transmembrane region" description="Helical" evidence="2">
    <location>
        <begin position="445"/>
        <end position="464"/>
    </location>
</feature>
<evidence type="ECO:0000256" key="2">
    <source>
        <dbReference type="SAM" id="Phobius"/>
    </source>
</evidence>
<dbReference type="Pfam" id="PF05024">
    <property type="entry name" value="Gpi1"/>
    <property type="match status" value="1"/>
</dbReference>
<feature type="compositionally biased region" description="Basic and acidic residues" evidence="1">
    <location>
        <begin position="218"/>
        <end position="235"/>
    </location>
</feature>
<feature type="compositionally biased region" description="Low complexity" evidence="1">
    <location>
        <begin position="305"/>
        <end position="314"/>
    </location>
</feature>
<reference evidence="4 5" key="1">
    <citation type="submission" date="2025-04" db="UniProtKB">
        <authorList>
            <consortium name="RefSeq"/>
        </authorList>
    </citation>
    <scope>IDENTIFICATION</scope>
    <source>
        <tissue evidence="4 5">Sperm</tissue>
    </source>
</reference>
<evidence type="ECO:0000256" key="1">
    <source>
        <dbReference type="SAM" id="MobiDB-lite"/>
    </source>
</evidence>
<dbReference type="RefSeq" id="XP_032823263.1">
    <property type="nucleotide sequence ID" value="XM_032967372.1"/>
</dbReference>
<feature type="transmembrane region" description="Helical" evidence="2">
    <location>
        <begin position="514"/>
        <end position="533"/>
    </location>
</feature>
<dbReference type="RefSeq" id="XP_032823261.1">
    <property type="nucleotide sequence ID" value="XM_032967370.1"/>
</dbReference>
<feature type="transmembrane region" description="Helical" evidence="2">
    <location>
        <begin position="569"/>
        <end position="591"/>
    </location>
</feature>
<dbReference type="CTD" id="9091"/>
<sequence>MITKVYFPGCCLLAESGLLLGCRDPASGSVLVLAVLHFPFVPARVRAYLEGLHVSSGKDLRVLGSWVNGALGAAGAAGAGAAAGAATRDRSEATARAKEDGNFLKDLREVFGRDVWVHIFKQTSEQLPRSCQVFRKAGPVTMGAFARLERDTHPYPPAEGAWTEDGDSCSVIFIRYDQRKVSLAKWLAEGSEVEDPEERSCTDPDPEQTSNASLGSWDAERVEVVGQSKHDDKINSRNLTAEGLHLRRPDPKSSGTRKDATEDLQAGEHDPRLRPTPSAEPTLEDDDDDDGGGGGSGGGSGGGEDAAAAEVAAESAGRRDAVGQPVSELAFVFGAASACHELYELDEYNEGPVRTSHWQSGGREGSVVVELVKHVSGPACAVLTYLLAGVASVFGSRMFWFWPLSWLWDKLSMSLQVRHRLAHLREVFSTERADTHVSFMRKANVLCSLLIDAVLGLFIVSLLYREDRISLIADALLPLAENVASELRSLLQWLMGVPAGLKLNNALDQTLGRFFLYHIHLWLSYLSVLAPLVRPVLWHAGLSACLGASILLSVASDILSLLTFHIYCFYVYAARLYKLMVYGLTSLWRLFRGKKWNVLRRRVDSCSYDVDQLFLGTLLFTILLFLLPTVALYYLVFSLLRLAVVVVQGALHQLVELINSVPTFALGLRICRGYRLADGITMEVLEQNSSRILHLDMQIQPLSLTSVLRRYRLPTYSSSAQHSWLSLLGKLCAGDLIYPWRHKDEKVE</sequence>
<keyword evidence="4 5" id="KW-0328">Glycosyltransferase</keyword>
<name>A0AAJ7TVA1_PETMA</name>
<accession>A0AAJ7TVA1</accession>
<evidence type="ECO:0000313" key="7">
    <source>
        <dbReference type="RefSeq" id="XP_032823264.1"/>
    </source>
</evidence>
<gene>
    <name evidence="4 5 6 7" type="primary">PIGQ</name>
</gene>
<dbReference type="Proteomes" id="UP001318040">
    <property type="component" value="Chromosome 37"/>
</dbReference>
<dbReference type="RefSeq" id="XP_032823262.1">
    <property type="nucleotide sequence ID" value="XM_032967371.1"/>
</dbReference>
<dbReference type="PANTHER" id="PTHR21329:SF3">
    <property type="entry name" value="PHOSPHATIDYLINOSITOL N-ACETYLGLUCOSAMINYLTRANSFERASE SUBUNIT Q"/>
    <property type="match status" value="1"/>
</dbReference>
<keyword evidence="2" id="KW-0472">Membrane</keyword>
<evidence type="ECO:0000313" key="6">
    <source>
        <dbReference type="RefSeq" id="XP_032823263.1"/>
    </source>
</evidence>
<dbReference type="RefSeq" id="XP_032823264.1">
    <property type="nucleotide sequence ID" value="XM_032967373.1"/>
</dbReference>
<feature type="compositionally biased region" description="Acidic residues" evidence="1">
    <location>
        <begin position="282"/>
        <end position="291"/>
    </location>
</feature>
<dbReference type="PANTHER" id="PTHR21329">
    <property type="entry name" value="PHOSPHATIDYLINOSITOL N-ACETYLGLUCOSAMINYLTRANSFERASE SUBUNIT Q-RELATED"/>
    <property type="match status" value="1"/>
</dbReference>
<dbReference type="InterPro" id="IPR007720">
    <property type="entry name" value="PigQ/GPI1"/>
</dbReference>
<evidence type="ECO:0000313" key="5">
    <source>
        <dbReference type="RefSeq" id="XP_032823262.1"/>
    </source>
</evidence>
<keyword evidence="2" id="KW-0812">Transmembrane</keyword>